<sequence>MSLVPSPSAPAPSASPSPSASSSASPGTAAPLPRTLLGTARTDLIGPTGTRHTLRLDLSEAMTALQVELRLNRPTALPGTAPATDLPGAVVTIAVERDTLVYRFTAPADLPPGSYAFTVTGALPAPAAAPAPAETWTASAFALPTTRALAARGTF</sequence>
<comment type="caution">
    <text evidence="2">The sequence shown here is derived from an EMBL/GenBank/DDBJ whole genome shotgun (WGS) entry which is preliminary data.</text>
</comment>
<accession>A0A9W6PBD6</accession>
<dbReference type="AlphaFoldDB" id="A0A9W6PBD6"/>
<dbReference type="EMBL" id="BSRX01000003">
    <property type="protein sequence ID" value="GLW52644.1"/>
    <property type="molecule type" value="Genomic_DNA"/>
</dbReference>
<protein>
    <submittedName>
        <fullName evidence="2">Uncharacterized protein</fullName>
    </submittedName>
</protein>
<evidence type="ECO:0000313" key="2">
    <source>
        <dbReference type="EMBL" id="GLW52644.1"/>
    </source>
</evidence>
<evidence type="ECO:0000256" key="1">
    <source>
        <dbReference type="SAM" id="MobiDB-lite"/>
    </source>
</evidence>
<proteinExistence type="predicted"/>
<feature type="compositionally biased region" description="Low complexity" evidence="1">
    <location>
        <begin position="16"/>
        <end position="26"/>
    </location>
</feature>
<evidence type="ECO:0000313" key="3">
    <source>
        <dbReference type="Proteomes" id="UP001165143"/>
    </source>
</evidence>
<name>A0A9W6PBD6_9ACTN</name>
<feature type="region of interest" description="Disordered" evidence="1">
    <location>
        <begin position="1"/>
        <end position="48"/>
    </location>
</feature>
<gene>
    <name evidence="2" type="ORF">Kpho01_06550</name>
</gene>
<organism evidence="2 3">
    <name type="scientific">Kitasatospora phosalacinea</name>
    <dbReference type="NCBI Taxonomy" id="2065"/>
    <lineage>
        <taxon>Bacteria</taxon>
        <taxon>Bacillati</taxon>
        <taxon>Actinomycetota</taxon>
        <taxon>Actinomycetes</taxon>
        <taxon>Kitasatosporales</taxon>
        <taxon>Streptomycetaceae</taxon>
        <taxon>Kitasatospora</taxon>
    </lineage>
</organism>
<dbReference type="Proteomes" id="UP001165143">
    <property type="component" value="Unassembled WGS sequence"/>
</dbReference>
<reference evidence="2" key="1">
    <citation type="submission" date="2023-02" db="EMBL/GenBank/DDBJ databases">
        <title>Kitasatospora phosalacinea NBRC 14362.</title>
        <authorList>
            <person name="Ichikawa N."/>
            <person name="Sato H."/>
            <person name="Tonouchi N."/>
        </authorList>
    </citation>
    <scope>NUCLEOTIDE SEQUENCE</scope>
    <source>
        <strain evidence="2">NBRC 14362</strain>
    </source>
</reference>